<evidence type="ECO:0000313" key="2">
    <source>
        <dbReference type="Proteomes" id="UP000188388"/>
    </source>
</evidence>
<dbReference type="AlphaFoldDB" id="A0A1R3VFD7"/>
<protein>
    <submittedName>
        <fullName evidence="1">Uncharacterized protein</fullName>
    </submittedName>
</protein>
<dbReference type="RefSeq" id="WP_077381626.1">
    <property type="nucleotide sequence ID" value="NZ_FTPD01000045.1"/>
</dbReference>
<dbReference type="STRING" id="1631249.BQ8794_50729"/>
<keyword evidence="2" id="KW-1185">Reference proteome</keyword>
<organism evidence="1 2">
    <name type="scientific">Mesorhizobium prunaredense</name>
    <dbReference type="NCBI Taxonomy" id="1631249"/>
    <lineage>
        <taxon>Bacteria</taxon>
        <taxon>Pseudomonadati</taxon>
        <taxon>Pseudomonadota</taxon>
        <taxon>Alphaproteobacteria</taxon>
        <taxon>Hyphomicrobiales</taxon>
        <taxon>Phyllobacteriaceae</taxon>
        <taxon>Mesorhizobium</taxon>
    </lineage>
</organism>
<dbReference type="EMBL" id="FTPD01000045">
    <property type="protein sequence ID" value="SIT58627.1"/>
    <property type="molecule type" value="Genomic_DNA"/>
</dbReference>
<gene>
    <name evidence="1" type="ORF">BQ8794_50729</name>
</gene>
<evidence type="ECO:0000313" key="1">
    <source>
        <dbReference type="EMBL" id="SIT58627.1"/>
    </source>
</evidence>
<reference evidence="2" key="1">
    <citation type="submission" date="2017-01" db="EMBL/GenBank/DDBJ databases">
        <authorList>
            <person name="Brunel B."/>
        </authorList>
    </citation>
    <scope>NUCLEOTIDE SEQUENCE [LARGE SCALE GENOMIC DNA]</scope>
</reference>
<name>A0A1R3VFD7_9HYPH</name>
<proteinExistence type="predicted"/>
<sequence length="685" mass="73893">MTAEPIERLNYFQFQYLGAEDLIAQQAYHRDMRRRHNLGPHTAGIITGLNVVERAREGDAPFVDVYVLPGICVDGYGRDIVVLEPVRIDGELFAAYNTDRHLELWIGYDEQAAQTATGGFAPCTDAESYARVRETYRFAVGSIDPSHDEIVVDGKNAVAPAVAGPDDTIIPADESIPYQDFPDNERQARWLVRLGMCHWDGTVRKFRPAAAGMLAEGRRYAGFVGGALLSESGALRIAPRTAAVDVDLVDFATVDGRLQVNGRIVAKKDVFLHGGKLSLQSAGGSDETVPLWLQRLPAPIGSGGDLRIHIGDNPAKNTRLTIGPGPMPTSMATEKVVLGVRGDDKVDIPTGRLRFGALTRQHIDLWGTDDNAIAPYGIGVQGGATYFRTGGDFYWHLNGEHSDANGDPGAGGAQLMRLSGQGSLHFRNDFRQFLNVVANGQAFGIGVQDLTLYQRSWSDFAWYRGGGHGMGHFDPGGGALAMWLDGASRLSVMGGVTSRSTVSLWGSKLEFLTGAGDTNTDPLEMMRITNAPNRNDLRIVIGDDDVGDDRLTVGPVTGAGFQEKFAVQNNGDVRVAGDLYVRGSRVPPAIDIVTGKYFLNRTTGGTDTIQLFVSTGRVANISDAHITVALSDIGNQHTATDARWAVSWDGTKTLAGSTAIFPIKCEVGDSDGHLFFFTFVAVFYG</sequence>
<dbReference type="Proteomes" id="UP000188388">
    <property type="component" value="Unassembled WGS sequence"/>
</dbReference>
<accession>A0A1R3VFD7</accession>